<evidence type="ECO:0000313" key="12">
    <source>
        <dbReference type="EMBL" id="OJD36387.1"/>
    </source>
</evidence>
<evidence type="ECO:0000256" key="9">
    <source>
        <dbReference type="ARBA" id="ARBA00023136"/>
    </source>
</evidence>
<keyword evidence="6" id="KW-0732">Signal</keyword>
<organism evidence="12 13">
    <name type="scientific">Diplodia corticola</name>
    <dbReference type="NCBI Taxonomy" id="236234"/>
    <lineage>
        <taxon>Eukaryota</taxon>
        <taxon>Fungi</taxon>
        <taxon>Dikarya</taxon>
        <taxon>Ascomycota</taxon>
        <taxon>Pezizomycotina</taxon>
        <taxon>Dothideomycetes</taxon>
        <taxon>Dothideomycetes incertae sedis</taxon>
        <taxon>Botryosphaeriales</taxon>
        <taxon>Botryosphaeriaceae</taxon>
        <taxon>Diplodia</taxon>
    </lineage>
</organism>
<name>A0A1J9RUX2_9PEZI</name>
<gene>
    <name evidence="12" type="ORF">BKCO1_12000113</name>
</gene>
<dbReference type="STRING" id="236234.A0A1J9RUX2"/>
<feature type="compositionally biased region" description="Low complexity" evidence="11">
    <location>
        <begin position="79"/>
        <end position="89"/>
    </location>
</feature>
<evidence type="ECO:0000256" key="7">
    <source>
        <dbReference type="ARBA" id="ARBA00022824"/>
    </source>
</evidence>
<evidence type="ECO:0000313" key="13">
    <source>
        <dbReference type="Proteomes" id="UP000183809"/>
    </source>
</evidence>
<dbReference type="AlphaFoldDB" id="A0A1J9RUX2"/>
<dbReference type="EMBL" id="MNUE01000012">
    <property type="protein sequence ID" value="OJD36387.1"/>
    <property type="molecule type" value="Genomic_DNA"/>
</dbReference>
<keyword evidence="13" id="KW-1185">Reference proteome</keyword>
<comment type="similarity">
    <text evidence="2">Belongs to the ROT1 family.</text>
</comment>
<dbReference type="Pfam" id="PF10681">
    <property type="entry name" value="Rot1"/>
    <property type="match status" value="1"/>
</dbReference>
<keyword evidence="7" id="KW-0256">Endoplasmic reticulum</keyword>
<keyword evidence="5" id="KW-0812">Transmembrane</keyword>
<dbReference type="InterPro" id="IPR019623">
    <property type="entry name" value="Rot1"/>
</dbReference>
<reference evidence="12 13" key="1">
    <citation type="submission" date="2016-10" db="EMBL/GenBank/DDBJ databases">
        <title>Proteomics and genomics reveal pathogen-plant mechanisms compatible with a hemibiotrophic lifestyle of Diplodia corticola.</title>
        <authorList>
            <person name="Fernandes I."/>
            <person name="De Jonge R."/>
            <person name="Van De Peer Y."/>
            <person name="Devreese B."/>
            <person name="Alves A."/>
            <person name="Esteves A.C."/>
        </authorList>
    </citation>
    <scope>NUCLEOTIDE SEQUENCE [LARGE SCALE GENOMIC DNA]</scope>
    <source>
        <strain evidence="12 13">CBS 112549</strain>
    </source>
</reference>
<evidence type="ECO:0000256" key="1">
    <source>
        <dbReference type="ARBA" id="ARBA00004115"/>
    </source>
</evidence>
<dbReference type="PANTHER" id="PTHR28090">
    <property type="entry name" value="PROTEIN ROT1"/>
    <property type="match status" value="1"/>
</dbReference>
<evidence type="ECO:0000256" key="2">
    <source>
        <dbReference type="ARBA" id="ARBA00007149"/>
    </source>
</evidence>
<accession>A0A1J9RUX2</accession>
<evidence type="ECO:0000256" key="4">
    <source>
        <dbReference type="ARBA" id="ARBA00017291"/>
    </source>
</evidence>
<dbReference type="GO" id="GO:0051082">
    <property type="term" value="F:unfolded protein binding"/>
    <property type="evidence" value="ECO:0007669"/>
    <property type="project" value="TreeGrafter"/>
</dbReference>
<protein>
    <recommendedName>
        <fullName evidence="4">Protein ROT1</fullName>
    </recommendedName>
    <alternativeName>
        <fullName evidence="3">Protein rot1</fullName>
    </alternativeName>
</protein>
<keyword evidence="8" id="KW-1133">Transmembrane helix</keyword>
<dbReference type="GO" id="GO:0006458">
    <property type="term" value="P:'de novo' protein folding"/>
    <property type="evidence" value="ECO:0007669"/>
    <property type="project" value="InterPro"/>
</dbReference>
<evidence type="ECO:0000256" key="3">
    <source>
        <dbReference type="ARBA" id="ARBA00016195"/>
    </source>
</evidence>
<dbReference type="OrthoDB" id="5327821at2759"/>
<dbReference type="Proteomes" id="UP000183809">
    <property type="component" value="Unassembled WGS sequence"/>
</dbReference>
<dbReference type="GO" id="GO:0005789">
    <property type="term" value="C:endoplasmic reticulum membrane"/>
    <property type="evidence" value="ECO:0007669"/>
    <property type="project" value="UniProtKB-SubCell"/>
</dbReference>
<evidence type="ECO:0000256" key="10">
    <source>
        <dbReference type="ARBA" id="ARBA00024969"/>
    </source>
</evidence>
<dbReference type="RefSeq" id="XP_020132647.1">
    <property type="nucleotide sequence ID" value="XM_020270604.1"/>
</dbReference>
<proteinExistence type="inferred from homology"/>
<dbReference type="GeneID" id="31010863"/>
<comment type="caution">
    <text evidence="12">The sequence shown here is derived from an EMBL/GenBank/DDBJ whole genome shotgun (WGS) entry which is preliminary data.</text>
</comment>
<evidence type="ECO:0000256" key="8">
    <source>
        <dbReference type="ARBA" id="ARBA00022989"/>
    </source>
</evidence>
<keyword evidence="9" id="KW-0472">Membrane</keyword>
<feature type="region of interest" description="Disordered" evidence="11">
    <location>
        <begin position="38"/>
        <end position="89"/>
    </location>
</feature>
<dbReference type="PANTHER" id="PTHR28090:SF1">
    <property type="entry name" value="PROTEIN ROT1"/>
    <property type="match status" value="1"/>
</dbReference>
<comment type="function">
    <text evidence="10">Required for normal levels of the cell wall 1,6-beta-glucan. Involved in a protein folding machinery chaperoning proteins acting in various physiological processes including cell wall synthesis and lysis of autophagic bodies.</text>
</comment>
<evidence type="ECO:0000256" key="11">
    <source>
        <dbReference type="SAM" id="MobiDB-lite"/>
    </source>
</evidence>
<evidence type="ECO:0000256" key="5">
    <source>
        <dbReference type="ARBA" id="ARBA00022692"/>
    </source>
</evidence>
<evidence type="ECO:0000256" key="6">
    <source>
        <dbReference type="ARBA" id="ARBA00022729"/>
    </source>
</evidence>
<comment type="subcellular location">
    <subcellularLocation>
        <location evidence="1">Endoplasmic reticulum membrane</location>
        <topology evidence="1">Single-pass type I membrane protein</topology>
    </subcellularLocation>
</comment>
<sequence length="333" mass="36654">MFRRGSCGSCVWLRDLGQNPCCERAGRGASGPAWLVSPVLGPSQRRQRLEERSSSIHNPSLSAPEHHSPQAAAWPSRPPSHSLRSPADSPGAMLLSSAVALVGATVVAAQGVADANLYGTWSSKSNKTLTGPGFYNPTNDSMLEPALPGISYSFTSDGFWEEALYRAIANPTSPHCPKGIMQWQHGTFEKTSDGKLLLTPFEDGRQLLSDPCKYDTGIYTKYTQNETFKQYLIETDKYHNVKKLTLYQFDGTPVIPLYLAYTPAEMLPTSSLTTGSKATSTSKSSSKIKRADEVFTPLKRRMLGQKPDHIDADRWWWFGLGMTAVGSILYFCF</sequence>